<dbReference type="Pfam" id="PF00404">
    <property type="entry name" value="Dockerin_1"/>
    <property type="match status" value="1"/>
</dbReference>
<dbReference type="AlphaFoldDB" id="A0A518K2U9"/>
<dbReference type="InterPro" id="IPR002105">
    <property type="entry name" value="Dockerin_1_rpt"/>
</dbReference>
<dbReference type="InterPro" id="IPR018247">
    <property type="entry name" value="EF_Hand_1_Ca_BS"/>
</dbReference>
<keyword evidence="3" id="KW-1185">Reference proteome</keyword>
<protein>
    <recommendedName>
        <fullName evidence="1">Ice-binding protein C-terminal domain-containing protein</fullName>
    </recommendedName>
</protein>
<dbReference type="GO" id="GO:0000272">
    <property type="term" value="P:polysaccharide catabolic process"/>
    <property type="evidence" value="ECO:0007669"/>
    <property type="project" value="InterPro"/>
</dbReference>
<dbReference type="PROSITE" id="PS00018">
    <property type="entry name" value="EF_HAND_1"/>
    <property type="match status" value="1"/>
</dbReference>
<dbReference type="KEGG" id="bmei:Spa11_02780"/>
<reference evidence="2 3" key="1">
    <citation type="submission" date="2019-02" db="EMBL/GenBank/DDBJ databases">
        <title>Deep-cultivation of Planctomycetes and their phenomic and genomic characterization uncovers novel biology.</title>
        <authorList>
            <person name="Wiegand S."/>
            <person name="Jogler M."/>
            <person name="Boedeker C."/>
            <person name="Pinto D."/>
            <person name="Vollmers J."/>
            <person name="Rivas-Marin E."/>
            <person name="Kohn T."/>
            <person name="Peeters S.H."/>
            <person name="Heuer A."/>
            <person name="Rast P."/>
            <person name="Oberbeckmann S."/>
            <person name="Bunk B."/>
            <person name="Jeske O."/>
            <person name="Meyerdierks A."/>
            <person name="Storesund J.E."/>
            <person name="Kallscheuer N."/>
            <person name="Luecker S."/>
            <person name="Lage O.M."/>
            <person name="Pohl T."/>
            <person name="Merkel B.J."/>
            <person name="Hornburger P."/>
            <person name="Mueller R.-W."/>
            <person name="Bruemmer F."/>
            <person name="Labrenz M."/>
            <person name="Spormann A.M."/>
            <person name="Op den Camp H."/>
            <person name="Overmann J."/>
            <person name="Amann R."/>
            <person name="Jetten M.S.M."/>
            <person name="Mascher T."/>
            <person name="Medema M.H."/>
            <person name="Devos D.P."/>
            <person name="Kaster A.-K."/>
            <person name="Ovreas L."/>
            <person name="Rohde M."/>
            <person name="Galperin M.Y."/>
            <person name="Jogler C."/>
        </authorList>
    </citation>
    <scope>NUCLEOTIDE SEQUENCE [LARGE SCALE GENOMIC DNA]</scope>
    <source>
        <strain evidence="2 3">Spa11</strain>
    </source>
</reference>
<organism evidence="2 3">
    <name type="scientific">Botrimarina mediterranea</name>
    <dbReference type="NCBI Taxonomy" id="2528022"/>
    <lineage>
        <taxon>Bacteria</taxon>
        <taxon>Pseudomonadati</taxon>
        <taxon>Planctomycetota</taxon>
        <taxon>Planctomycetia</taxon>
        <taxon>Pirellulales</taxon>
        <taxon>Lacipirellulaceae</taxon>
        <taxon>Botrimarina</taxon>
    </lineage>
</organism>
<evidence type="ECO:0000313" key="3">
    <source>
        <dbReference type="Proteomes" id="UP000316426"/>
    </source>
</evidence>
<gene>
    <name evidence="2" type="ORF">Spa11_02780</name>
</gene>
<dbReference type="Pfam" id="PF07589">
    <property type="entry name" value="PEP-CTERM"/>
    <property type="match status" value="1"/>
</dbReference>
<dbReference type="InterPro" id="IPR013424">
    <property type="entry name" value="Ice-binding_C"/>
</dbReference>
<dbReference type="Proteomes" id="UP000316426">
    <property type="component" value="Chromosome"/>
</dbReference>
<dbReference type="Gene3D" id="1.10.1330.10">
    <property type="entry name" value="Dockerin domain"/>
    <property type="match status" value="1"/>
</dbReference>
<dbReference type="SUPFAM" id="SSF63446">
    <property type="entry name" value="Type I dockerin domain"/>
    <property type="match status" value="1"/>
</dbReference>
<sequence length="722" mass="75680">MGDDVELLVNRATGGVLLANNSTESLPIAGYSLTSDAGSFAPAAWTPVAGAYDADGDGSIDSDDHWSVLSQGGPHDLSEAELGGGDGGVFGPGGVTIDLGTPWLRSPYEDVRAELLLNSGEVLPIAVTYLGDPVAPGDLDGDGAVDAADWRAFRNAYRSDLGAFNQVEAHAHGDMNGDGKTDARDFVLFKNSYEAEHGAGSLATLTSVPEPSTLGVAACAALALAFRRRVRWNLRRHGARVITPSLCIVAVLAPTIVQAQTVESFHYSTGGLAGRNGGSGWGGAWRNNFSRSGADWTLAGPGLDYPTLASEVGIAATSLGDGSRFQRNLPQTYNSGVAYLSYLSSNSTANGDPYSALELQMGGDADPFRVFQIGLLRNDDGNPNGGSENAFYARSRGSVGGGGGDEARLGDFNTDTNLFVVRFDLNADTANIFFNPNDRDDLTGPGDATLDLFTGFAFDRIGIANFAGTNAYSIDEVRLATAPPTLTPAPELELVVDRARGVVRLQNRSTVDIDIDFYEITSDGSSLSKANWRSLQEQDFEQQGDPQTPPTGDGWEEFDGGDASFVGEAFLQGNSTIAAGTRVTLGKLYDAEVDAHDLHFTYHDADKGLVEVPVVYESLDAPLGDFNGDDVVNSADYTVYRDNLGGSPTAFAPGSRAPGHTGSIGQQDYLTWAQNYGASASTAAASSATVVPEPSAAAIAIGASVGVLALRADQRRVLSTEH</sequence>
<feature type="domain" description="Ice-binding protein C-terminal" evidence="1">
    <location>
        <begin position="207"/>
        <end position="229"/>
    </location>
</feature>
<evidence type="ECO:0000313" key="2">
    <source>
        <dbReference type="EMBL" id="QDV72107.1"/>
    </source>
</evidence>
<dbReference type="InterPro" id="IPR036439">
    <property type="entry name" value="Dockerin_dom_sf"/>
</dbReference>
<evidence type="ECO:0000259" key="1">
    <source>
        <dbReference type="Pfam" id="PF07589"/>
    </source>
</evidence>
<dbReference type="GO" id="GO:0004553">
    <property type="term" value="F:hydrolase activity, hydrolyzing O-glycosyl compounds"/>
    <property type="evidence" value="ECO:0007669"/>
    <property type="project" value="InterPro"/>
</dbReference>
<dbReference type="EMBL" id="CP036349">
    <property type="protein sequence ID" value="QDV72107.1"/>
    <property type="molecule type" value="Genomic_DNA"/>
</dbReference>
<accession>A0A518K2U9</accession>
<name>A0A518K2U9_9BACT</name>
<proteinExistence type="predicted"/>